<dbReference type="RefSeq" id="WP_093028124.1">
    <property type="nucleotide sequence ID" value="NZ_FMZV01000002.1"/>
</dbReference>
<gene>
    <name evidence="2" type="ORF">SAMN04488239_102457</name>
</gene>
<feature type="domain" description="SnoaL-like" evidence="1">
    <location>
        <begin position="27"/>
        <end position="123"/>
    </location>
</feature>
<dbReference type="STRING" id="639004.SAMN04488239_102457"/>
<dbReference type="Gene3D" id="3.10.450.50">
    <property type="match status" value="1"/>
</dbReference>
<dbReference type="OrthoDB" id="8420953at2"/>
<evidence type="ECO:0000259" key="1">
    <source>
        <dbReference type="Pfam" id="PF13474"/>
    </source>
</evidence>
<dbReference type="AlphaFoldDB" id="A0A1G6MCV1"/>
<evidence type="ECO:0000313" key="3">
    <source>
        <dbReference type="Proteomes" id="UP000199628"/>
    </source>
</evidence>
<name>A0A1G6MCV1_9RHOB</name>
<evidence type="ECO:0000313" key="2">
    <source>
        <dbReference type="EMBL" id="SDC53428.1"/>
    </source>
</evidence>
<organism evidence="2 3">
    <name type="scientific">Ruegeria marina</name>
    <dbReference type="NCBI Taxonomy" id="639004"/>
    <lineage>
        <taxon>Bacteria</taxon>
        <taxon>Pseudomonadati</taxon>
        <taxon>Pseudomonadota</taxon>
        <taxon>Alphaproteobacteria</taxon>
        <taxon>Rhodobacterales</taxon>
        <taxon>Roseobacteraceae</taxon>
        <taxon>Ruegeria</taxon>
    </lineage>
</organism>
<sequence length="139" mass="15914">MTDEKEIRALIGNHFEPMKWGEDSLPDWDKFREDFLPDAILCGAARPVQVRTLEAFIDRMENVARKNLHSFEEHTRGMKIMRFGNIAVVLAMSELTENGTENNYDISGYLLVKSEGRWSIAAHAWDQAGHDKPVPEDLL</sequence>
<proteinExistence type="predicted"/>
<dbReference type="InterPro" id="IPR032710">
    <property type="entry name" value="NTF2-like_dom_sf"/>
</dbReference>
<dbReference type="Pfam" id="PF13474">
    <property type="entry name" value="SnoaL_3"/>
    <property type="match status" value="1"/>
</dbReference>
<accession>A0A1G6MCV1</accession>
<reference evidence="3" key="1">
    <citation type="submission" date="2016-10" db="EMBL/GenBank/DDBJ databases">
        <authorList>
            <person name="Varghese N."/>
            <person name="Submissions S."/>
        </authorList>
    </citation>
    <scope>NUCLEOTIDE SEQUENCE [LARGE SCALE GENOMIC DNA]</scope>
    <source>
        <strain evidence="3">CGMCC 1.9108</strain>
    </source>
</reference>
<keyword evidence="3" id="KW-1185">Reference proteome</keyword>
<dbReference type="SUPFAM" id="SSF54427">
    <property type="entry name" value="NTF2-like"/>
    <property type="match status" value="1"/>
</dbReference>
<dbReference type="Proteomes" id="UP000199628">
    <property type="component" value="Unassembled WGS sequence"/>
</dbReference>
<protein>
    <submittedName>
        <fullName evidence="2">SnoaL-like domain</fullName>
    </submittedName>
</protein>
<dbReference type="EMBL" id="FMZV01000002">
    <property type="protein sequence ID" value="SDC53428.1"/>
    <property type="molecule type" value="Genomic_DNA"/>
</dbReference>
<dbReference type="InterPro" id="IPR037401">
    <property type="entry name" value="SnoaL-like"/>
</dbReference>